<reference evidence="5 6" key="1">
    <citation type="journal article" date="2007" name="Nat. Biotechnol.">
        <title>Complete genome sequence of the fish pathogen Flavobacterium psychrophilum.</title>
        <authorList>
            <person name="Duchaud E."/>
            <person name="Boussaha M."/>
            <person name="Loux V."/>
            <person name="Bernardet J.F."/>
            <person name="Michel C."/>
            <person name="Kerouault B."/>
            <person name="Mondot S."/>
            <person name="Nicolas P."/>
            <person name="Bossy R."/>
            <person name="Caron C."/>
            <person name="Bessieres P."/>
            <person name="Gibrat J.F."/>
            <person name="Claverol S."/>
            <person name="Dumetz F."/>
            <person name="Le Henaff M."/>
            <person name="Benmansour A."/>
        </authorList>
    </citation>
    <scope>NUCLEOTIDE SEQUENCE [LARGE SCALE GENOMIC DNA]</scope>
    <source>
        <strain evidence="6">ATCC 49511 / DSM 21280 / CIP 103535 / JIP02/86</strain>
    </source>
</reference>
<feature type="domain" description="DUF7829" evidence="3">
    <location>
        <begin position="388"/>
        <end position="562"/>
    </location>
</feature>
<evidence type="ECO:0000259" key="3">
    <source>
        <dbReference type="Pfam" id="PF25167"/>
    </source>
</evidence>
<evidence type="ECO:0000259" key="2">
    <source>
        <dbReference type="Pfam" id="PF19500"/>
    </source>
</evidence>
<dbReference type="InterPro" id="IPR046099">
    <property type="entry name" value="DUF6035"/>
</dbReference>
<dbReference type="eggNOG" id="COG4469">
    <property type="taxonomic scope" value="Bacteria"/>
</dbReference>
<dbReference type="EMBL" id="AM398681">
    <property type="protein sequence ID" value="CAL43627.1"/>
    <property type="molecule type" value="Genomic_DNA"/>
</dbReference>
<proteinExistence type="predicted"/>
<dbReference type="HOGENOM" id="CLU_488158_0_0_10"/>
<feature type="domain" description="DUF6035" evidence="2">
    <location>
        <begin position="151"/>
        <end position="285"/>
    </location>
</feature>
<keyword evidence="6" id="KW-1185">Reference proteome</keyword>
<dbReference type="AlphaFoldDB" id="A6GZV4"/>
<dbReference type="Pfam" id="PF25167">
    <property type="entry name" value="DUF7829"/>
    <property type="match status" value="1"/>
</dbReference>
<dbReference type="OrthoDB" id="1302950at2"/>
<evidence type="ECO:0000313" key="5">
    <source>
        <dbReference type="EMBL" id="CAL43627.1"/>
    </source>
</evidence>
<dbReference type="EnsemblBacteria" id="CAL43627">
    <property type="protein sequence ID" value="CAL43627"/>
    <property type="gene ID" value="FP1559"/>
</dbReference>
<sequence length="570" mass="67656">MEKVTENIRTIETVLNLDTGQIIYANTFLELGDHIVFPYREKCQDAYKKKREPFLVCDTCGQMVQISGGKGIKGKIKYFKHLKDSNDCPIKTDTKLSREDILRGKFNGQQEGVLHIETKNLIYDFLCLNKETKGEISFAKPEMVNKSERNYLEWKKPDITSVFKEKKLVFEIQLATTFLDVLCERQHFYKENKTFIIWVFKKFEIEADKQRFTQKDIFYSNNRNAFILDQEAINLSNINNDLFLLCQYQKPTANVENIVYEWESKYINLSELTFDEASYKVYYFDVDKAENKVKLEIDKKISERKEAEKLLNEEREKIRLQEIEKRKETQRLIEIEQEELRLQEIEREKQHEKNKAGRQKAIDEEQQDYENKNALFFERLKQNYTNLSPLQIIFNSELNEIHTKIDELFRNGYNPTKGDLGFLKIEYQIELGNYKTSFRNSILYFLSLAIIHTKLKSNPDYLKHLPRIERVLIAVLSIKEKKVIGYSFKTLVEIPNHFYNPKGKIEFAHIILEAIKTYYGLDDFLRIEDKKGILKRKLEEYNIANPIKELSYNQIISSVFKDLKFENDIS</sequence>
<keyword evidence="1" id="KW-0175">Coiled coil</keyword>
<dbReference type="PATRIC" id="fig|402612.5.peg.1575"/>
<evidence type="ECO:0000256" key="1">
    <source>
        <dbReference type="SAM" id="Coils"/>
    </source>
</evidence>
<dbReference type="Pfam" id="PF25169">
    <property type="entry name" value="DUF7830"/>
    <property type="match status" value="1"/>
</dbReference>
<feature type="domain" description="DUF7830" evidence="4">
    <location>
        <begin position="20"/>
        <end position="94"/>
    </location>
</feature>
<dbReference type="InterPro" id="IPR057152">
    <property type="entry name" value="DUF7830"/>
</dbReference>
<gene>
    <name evidence="5" type="ordered locus">FP1559</name>
</gene>
<dbReference type="Proteomes" id="UP000006394">
    <property type="component" value="Chromosome"/>
</dbReference>
<name>A6GZV4_FLAPJ</name>
<dbReference type="Pfam" id="PF19500">
    <property type="entry name" value="DUF6035"/>
    <property type="match status" value="1"/>
</dbReference>
<dbReference type="KEGG" id="fps:FP1559"/>
<organism evidence="5 6">
    <name type="scientific">Flavobacterium psychrophilum (strain ATCC 49511 / DSM 21280 / CIP 103535 / JIP02/86)</name>
    <dbReference type="NCBI Taxonomy" id="402612"/>
    <lineage>
        <taxon>Bacteria</taxon>
        <taxon>Pseudomonadati</taxon>
        <taxon>Bacteroidota</taxon>
        <taxon>Flavobacteriia</taxon>
        <taxon>Flavobacteriales</taxon>
        <taxon>Flavobacteriaceae</taxon>
        <taxon>Flavobacterium</taxon>
    </lineage>
</organism>
<dbReference type="GeneID" id="66552254"/>
<evidence type="ECO:0000259" key="4">
    <source>
        <dbReference type="Pfam" id="PF25169"/>
    </source>
</evidence>
<dbReference type="InterPro" id="IPR057151">
    <property type="entry name" value="DUF7829"/>
</dbReference>
<dbReference type="RefSeq" id="WP_011963672.1">
    <property type="nucleotide sequence ID" value="NC_009613.3"/>
</dbReference>
<evidence type="ECO:0008006" key="7">
    <source>
        <dbReference type="Google" id="ProtNLM"/>
    </source>
</evidence>
<accession>A6GZV4</accession>
<dbReference type="STRING" id="402612.FP1559"/>
<evidence type="ECO:0000313" key="6">
    <source>
        <dbReference type="Proteomes" id="UP000006394"/>
    </source>
</evidence>
<protein>
    <recommendedName>
        <fullName evidence="7">Competence protein</fullName>
    </recommendedName>
</protein>
<feature type="coiled-coil region" evidence="1">
    <location>
        <begin position="297"/>
        <end position="362"/>
    </location>
</feature>